<reference evidence="3" key="2">
    <citation type="submission" date="2015-08" db="UniProtKB">
        <authorList>
            <consortium name="WormBaseParasite"/>
        </authorList>
    </citation>
    <scope>IDENTIFICATION</scope>
</reference>
<keyword evidence="2" id="KW-1185">Reference proteome</keyword>
<dbReference type="Pfam" id="PF21530">
    <property type="entry name" value="Pif1_2B_dom"/>
    <property type="match status" value="1"/>
</dbReference>
<sequence>MPIENLNQLTPSGLTSHVLNVRVDAAIIILRNLNIKEGFCNDTRLKVLKINKTVFIPRKVLYSSEGEYLFTLAIKQFSARLAFAIIIDKSYKQTLSKIDVDLTTLVFSHEQFAQYVPESLIPQAVKWLHRFYSSLSPTLRFCHGRIIFQSMSTHITQFYDECSTFMENCHNTNQIMSSWPIPIMARERVRGNIFFFESRTFPVLTCAFSNFVAIYHLNSMFASEIVKKIDCYINTYSFIRILITTRGTPFRSEEFKNSMIDRNIILRLSIAYRSCSNGIVGKSVQIIKHILKKARSDGMLLQNLLVFAADAVNNTSKEDNITARQPFLNEPSEDVDIVLKYCPYETPFKRYYKFHIRTIDSIKLKKGINDVLESLPEEIKSNYDVIESYDLNNDNLKKDYLNLGDLKNDLLMNNVSVYKNSNDNVLSVDTLSNVSKISTKTATNIIIEENNDGSIISQKDVLKYIEMIQTRFVLASDGNKDISAVACYVDGHVRIFKRTLPPNSRTHGKGELLGLYMVVEIATALKTPPILIMIDLKYLMDIIDNDGLSVSDLEFEKRGYKNLLICLKIRKLMQENPNLITFKHTYTRKSNLLNEAADAVTKNQDPTTALKKFSKSVNNIVVPTYNKNLLQSLD</sequence>
<dbReference type="InterPro" id="IPR001584">
    <property type="entry name" value="Integrase_cat-core"/>
</dbReference>
<evidence type="ECO:0000313" key="2">
    <source>
        <dbReference type="Proteomes" id="UP000035680"/>
    </source>
</evidence>
<dbReference type="GO" id="GO:0003676">
    <property type="term" value="F:nucleic acid binding"/>
    <property type="evidence" value="ECO:0007669"/>
    <property type="project" value="InterPro"/>
</dbReference>
<dbReference type="InterPro" id="IPR050951">
    <property type="entry name" value="Retrovirus_Pol_polyprotein"/>
</dbReference>
<evidence type="ECO:0000313" key="3">
    <source>
        <dbReference type="WBParaSite" id="SVE_1490100.1"/>
    </source>
</evidence>
<dbReference type="InterPro" id="IPR012337">
    <property type="entry name" value="RNaseH-like_sf"/>
</dbReference>
<accession>A0A0K0FT63</accession>
<dbReference type="WBParaSite" id="SVE_1490100.1">
    <property type="protein sequence ID" value="SVE_1490100.1"/>
    <property type="gene ID" value="SVE_1490100"/>
</dbReference>
<reference evidence="2" key="1">
    <citation type="submission" date="2014-07" db="EMBL/GenBank/DDBJ databases">
        <authorList>
            <person name="Martin A.A"/>
            <person name="De Silva N."/>
        </authorList>
    </citation>
    <scope>NUCLEOTIDE SEQUENCE</scope>
</reference>
<dbReference type="AlphaFoldDB" id="A0A0K0FT63"/>
<dbReference type="GO" id="GO:0015074">
    <property type="term" value="P:DNA integration"/>
    <property type="evidence" value="ECO:0007669"/>
    <property type="project" value="InterPro"/>
</dbReference>
<protein>
    <submittedName>
        <fullName evidence="3">ATP-dependent DNA helicase</fullName>
    </submittedName>
</protein>
<dbReference type="InterPro" id="IPR049163">
    <property type="entry name" value="Pif1-like_2B_dom"/>
</dbReference>
<dbReference type="Gene3D" id="3.30.420.10">
    <property type="entry name" value="Ribonuclease H-like superfamily/Ribonuclease H"/>
    <property type="match status" value="2"/>
</dbReference>
<dbReference type="SUPFAM" id="SSF53098">
    <property type="entry name" value="Ribonuclease H-like"/>
    <property type="match status" value="2"/>
</dbReference>
<dbReference type="InterPro" id="IPR036397">
    <property type="entry name" value="RNaseH_sf"/>
</dbReference>
<feature type="domain" description="Integrase catalytic" evidence="1">
    <location>
        <begin position="176"/>
        <end position="334"/>
    </location>
</feature>
<organism evidence="2 3">
    <name type="scientific">Strongyloides venezuelensis</name>
    <name type="common">Threadworm</name>
    <dbReference type="NCBI Taxonomy" id="75913"/>
    <lineage>
        <taxon>Eukaryota</taxon>
        <taxon>Metazoa</taxon>
        <taxon>Ecdysozoa</taxon>
        <taxon>Nematoda</taxon>
        <taxon>Chromadorea</taxon>
        <taxon>Rhabditida</taxon>
        <taxon>Tylenchina</taxon>
        <taxon>Panagrolaimomorpha</taxon>
        <taxon>Strongyloidoidea</taxon>
        <taxon>Strongyloididae</taxon>
        <taxon>Strongyloides</taxon>
    </lineage>
</organism>
<name>A0A0K0FT63_STRVS</name>
<dbReference type="Proteomes" id="UP000035680">
    <property type="component" value="Unassembled WGS sequence"/>
</dbReference>
<dbReference type="PANTHER" id="PTHR37984">
    <property type="entry name" value="PROTEIN CBG26694"/>
    <property type="match status" value="1"/>
</dbReference>
<dbReference type="STRING" id="75913.A0A0K0FT63"/>
<proteinExistence type="predicted"/>
<dbReference type="PROSITE" id="PS50994">
    <property type="entry name" value="INTEGRASE"/>
    <property type="match status" value="1"/>
</dbReference>
<evidence type="ECO:0000259" key="1">
    <source>
        <dbReference type="PROSITE" id="PS50994"/>
    </source>
</evidence>
<dbReference type="PANTHER" id="PTHR37984:SF8">
    <property type="entry name" value="CCHC-TYPE DOMAIN-CONTAINING PROTEIN"/>
    <property type="match status" value="1"/>
</dbReference>